<name>A0A1C4VJ17_MICVI</name>
<dbReference type="AlphaFoldDB" id="A0A1C4VJ17"/>
<dbReference type="RefSeq" id="WP_089005589.1">
    <property type="nucleotide sequence ID" value="NZ_LT607411.1"/>
</dbReference>
<sequence>MPLREEQIRDREPIGAIHRRAFGGEHGEIVAELVDALRRDDPTALSFVFEEADEVVGHIMFSRCLLDAPRRTVDVASLSPLAVAPEWQRRGVGSALVRRGLQELDERGVPLVFLEGDPRYYSRVGFGPAVEDGFRKPSLRIPDQAFQVVRLSAYEPWMTGTFVYSDTFWRHDCVGVRDKDA</sequence>
<evidence type="ECO:0000313" key="2">
    <source>
        <dbReference type="EMBL" id="SCE83992.1"/>
    </source>
</evidence>
<proteinExistence type="predicted"/>
<dbReference type="InterPro" id="IPR016181">
    <property type="entry name" value="Acyl_CoA_acyltransferase"/>
</dbReference>
<accession>A0A1C4VJ17</accession>
<evidence type="ECO:0000313" key="3">
    <source>
        <dbReference type="Proteomes" id="UP000198242"/>
    </source>
</evidence>
<dbReference type="Pfam" id="PF13527">
    <property type="entry name" value="Acetyltransf_9"/>
    <property type="match status" value="1"/>
</dbReference>
<keyword evidence="3" id="KW-1185">Reference proteome</keyword>
<dbReference type="InterPro" id="IPR051554">
    <property type="entry name" value="Acetyltransferase_Eis"/>
</dbReference>
<dbReference type="InterPro" id="IPR000182">
    <property type="entry name" value="GNAT_dom"/>
</dbReference>
<gene>
    <name evidence="2" type="ORF">GA0074695_1519</name>
</gene>
<organism evidence="2 3">
    <name type="scientific">Micromonospora viridifaciens</name>
    <dbReference type="NCBI Taxonomy" id="1881"/>
    <lineage>
        <taxon>Bacteria</taxon>
        <taxon>Bacillati</taxon>
        <taxon>Actinomycetota</taxon>
        <taxon>Actinomycetes</taxon>
        <taxon>Micromonosporales</taxon>
        <taxon>Micromonosporaceae</taxon>
        <taxon>Micromonospora</taxon>
    </lineage>
</organism>
<dbReference type="GO" id="GO:0030649">
    <property type="term" value="P:aminoglycoside antibiotic catabolic process"/>
    <property type="evidence" value="ECO:0007669"/>
    <property type="project" value="TreeGrafter"/>
</dbReference>
<reference evidence="3" key="1">
    <citation type="submission" date="2016-06" db="EMBL/GenBank/DDBJ databases">
        <authorList>
            <person name="Varghese N."/>
            <person name="Submissions Spin"/>
        </authorList>
    </citation>
    <scope>NUCLEOTIDE SEQUENCE [LARGE SCALE GENOMIC DNA]</scope>
    <source>
        <strain evidence="3">DSM 43909</strain>
    </source>
</reference>
<dbReference type="SUPFAM" id="SSF55729">
    <property type="entry name" value="Acyl-CoA N-acyltransferases (Nat)"/>
    <property type="match status" value="1"/>
</dbReference>
<dbReference type="OrthoDB" id="9797178at2"/>
<dbReference type="CDD" id="cd04301">
    <property type="entry name" value="NAT_SF"/>
    <property type="match status" value="1"/>
</dbReference>
<dbReference type="EMBL" id="LT607411">
    <property type="protein sequence ID" value="SCE83992.1"/>
    <property type="molecule type" value="Genomic_DNA"/>
</dbReference>
<evidence type="ECO:0000259" key="1">
    <source>
        <dbReference type="PROSITE" id="PS51186"/>
    </source>
</evidence>
<dbReference type="GO" id="GO:0034069">
    <property type="term" value="F:aminoglycoside N-acetyltransferase activity"/>
    <property type="evidence" value="ECO:0007669"/>
    <property type="project" value="TreeGrafter"/>
</dbReference>
<dbReference type="PANTHER" id="PTHR37817">
    <property type="entry name" value="N-ACETYLTRANSFERASE EIS"/>
    <property type="match status" value="1"/>
</dbReference>
<dbReference type="Gene3D" id="3.40.630.30">
    <property type="match status" value="1"/>
</dbReference>
<protein>
    <submittedName>
        <fullName evidence="2">Putative acetyltransferase</fullName>
    </submittedName>
</protein>
<dbReference type="PROSITE" id="PS51186">
    <property type="entry name" value="GNAT"/>
    <property type="match status" value="1"/>
</dbReference>
<feature type="domain" description="N-acetyltransferase" evidence="1">
    <location>
        <begin position="1"/>
        <end position="144"/>
    </location>
</feature>
<keyword evidence="2" id="KW-0808">Transferase</keyword>
<dbReference type="Proteomes" id="UP000198242">
    <property type="component" value="Chromosome I"/>
</dbReference>
<dbReference type="PANTHER" id="PTHR37817:SF1">
    <property type="entry name" value="N-ACETYLTRANSFERASE EIS"/>
    <property type="match status" value="1"/>
</dbReference>